<dbReference type="PANTHER" id="PTHR16521">
    <property type="entry name" value="TYPE-1 ANGIOTENSIN II RECEPTOR-ASSOCIATED PROTEIN"/>
    <property type="match status" value="1"/>
</dbReference>
<dbReference type="Proteomes" id="UP000046395">
    <property type="component" value="Unassembled WGS sequence"/>
</dbReference>
<reference evidence="7 8" key="3">
    <citation type="submission" date="2019-12" db="UniProtKB">
        <authorList>
            <consortium name="WormBaseParasite"/>
        </authorList>
    </citation>
    <scope>IDENTIFICATION</scope>
</reference>
<keyword evidence="6" id="KW-1185">Reference proteome</keyword>
<keyword evidence="3 5" id="KW-1133">Transmembrane helix</keyword>
<feature type="transmembrane region" description="Helical" evidence="5">
    <location>
        <begin position="66"/>
        <end position="88"/>
    </location>
</feature>
<reference evidence="6" key="1">
    <citation type="submission" date="2013-11" db="EMBL/GenBank/DDBJ databases">
        <authorList>
            <person name="Aslett M."/>
        </authorList>
    </citation>
    <scope>NUCLEOTIDE SEQUENCE [LARGE SCALE GENOMIC DNA]</scope>
    <source>
        <strain evidence="6">Edinburgh</strain>
    </source>
</reference>
<dbReference type="GO" id="GO:0038166">
    <property type="term" value="P:angiotensin-activated signaling pathway"/>
    <property type="evidence" value="ECO:0007669"/>
    <property type="project" value="InterPro"/>
</dbReference>
<dbReference type="SMART" id="SM00805">
    <property type="entry name" value="AGTRAP"/>
    <property type="match status" value="1"/>
</dbReference>
<accession>A0A5S6PZ74</accession>
<dbReference type="WBParaSite" id="TMUE_0000000037.1">
    <property type="protein sequence ID" value="TMUE_0000000037.1"/>
    <property type="gene ID" value="WBGene00295985"/>
</dbReference>
<dbReference type="InterPro" id="IPR009436">
    <property type="entry name" value="AGTRAP"/>
</dbReference>
<evidence type="ECO:0000256" key="3">
    <source>
        <dbReference type="ARBA" id="ARBA00022989"/>
    </source>
</evidence>
<feature type="transmembrane region" description="Helical" evidence="5">
    <location>
        <begin position="100"/>
        <end position="122"/>
    </location>
</feature>
<dbReference type="STRING" id="70415.A0A5S6PZ74"/>
<evidence type="ECO:0000313" key="8">
    <source>
        <dbReference type="WBParaSite" id="TMUE_2000007638.1"/>
    </source>
</evidence>
<dbReference type="GO" id="GO:0005886">
    <property type="term" value="C:plasma membrane"/>
    <property type="evidence" value="ECO:0007669"/>
    <property type="project" value="TreeGrafter"/>
</dbReference>
<keyword evidence="2 5" id="KW-0812">Transmembrane</keyword>
<protein>
    <submittedName>
        <fullName evidence="7 8">Type-1 angiotensin II receptor-associated protein</fullName>
    </submittedName>
</protein>
<evidence type="ECO:0000256" key="1">
    <source>
        <dbReference type="ARBA" id="ARBA00004141"/>
    </source>
</evidence>
<evidence type="ECO:0000256" key="4">
    <source>
        <dbReference type="ARBA" id="ARBA00023136"/>
    </source>
</evidence>
<dbReference type="PANTHER" id="PTHR16521:SF3">
    <property type="entry name" value="TYPE-1 ANGIOTENSIN II RECEPTOR-ASSOCIATED PROTEIN"/>
    <property type="match status" value="1"/>
</dbReference>
<feature type="transmembrane region" description="Helical" evidence="5">
    <location>
        <begin position="12"/>
        <end position="31"/>
    </location>
</feature>
<dbReference type="WBParaSite" id="TMUE_2000007638.1">
    <property type="protein sequence ID" value="TMUE_2000007638.1"/>
    <property type="gene ID" value="WBGene00286907"/>
</dbReference>
<evidence type="ECO:0000313" key="6">
    <source>
        <dbReference type="Proteomes" id="UP000046395"/>
    </source>
</evidence>
<proteinExistence type="predicted"/>
<dbReference type="Pfam" id="PF06396">
    <property type="entry name" value="AGTRAP"/>
    <property type="match status" value="1"/>
</dbReference>
<keyword evidence="4 5" id="KW-0472">Membrane</keyword>
<evidence type="ECO:0000256" key="5">
    <source>
        <dbReference type="SAM" id="Phobius"/>
    </source>
</evidence>
<dbReference type="AlphaFoldDB" id="A0A5S6PZ74"/>
<name>A0A5S6PZ74_TRIMR</name>
<organism evidence="6 7">
    <name type="scientific">Trichuris muris</name>
    <name type="common">Mouse whipworm</name>
    <dbReference type="NCBI Taxonomy" id="70415"/>
    <lineage>
        <taxon>Eukaryota</taxon>
        <taxon>Metazoa</taxon>
        <taxon>Ecdysozoa</taxon>
        <taxon>Nematoda</taxon>
        <taxon>Enoplea</taxon>
        <taxon>Dorylaimia</taxon>
        <taxon>Trichinellida</taxon>
        <taxon>Trichuridae</taxon>
        <taxon>Trichuris</taxon>
    </lineage>
</organism>
<reference evidence="6" key="2">
    <citation type="submission" date="2014-03" db="EMBL/GenBank/DDBJ databases">
        <title>The whipworm genome and dual-species transcriptomics of an intimate host-pathogen interaction.</title>
        <authorList>
            <person name="Foth B.J."/>
            <person name="Tsai I.J."/>
            <person name="Reid A.J."/>
            <person name="Bancroft A.J."/>
            <person name="Nichol S."/>
            <person name="Tracey A."/>
            <person name="Holroyd N."/>
            <person name="Cotton J.A."/>
            <person name="Stanley E.J."/>
            <person name="Zarowiecki M."/>
            <person name="Liu J.Z."/>
            <person name="Huckvale T."/>
            <person name="Cooper P.J."/>
            <person name="Grencis R.K."/>
            <person name="Berriman M."/>
        </authorList>
    </citation>
    <scope>NUCLEOTIDE SEQUENCE [LARGE SCALE GENOMIC DNA]</scope>
    <source>
        <strain evidence="6">Edinburgh</strain>
    </source>
</reference>
<sequence>MQKTLPELKIQHSITLKGILIAHFVLVSLALTGYWVPLSYLFVNSVFLASLFWAQSLNDGDSIAALLLPLQIQAFCFLMDIIIMSTRYSRSYNYMAIDQFSLAMAIINLLLRPVSSFLLYYIRHQRYRTKFATSAPTPPTVVVTSSTVNTMGTGNSH</sequence>
<comment type="subcellular location">
    <subcellularLocation>
        <location evidence="1">Membrane</location>
        <topology evidence="1">Multi-pass membrane protein</topology>
    </subcellularLocation>
</comment>
<evidence type="ECO:0000256" key="2">
    <source>
        <dbReference type="ARBA" id="ARBA00022692"/>
    </source>
</evidence>
<evidence type="ECO:0000313" key="7">
    <source>
        <dbReference type="WBParaSite" id="TMUE_0000000037.1"/>
    </source>
</evidence>